<protein>
    <recommendedName>
        <fullName evidence="3">F-box domain-containing protein</fullName>
    </recommendedName>
</protein>
<dbReference type="Gene3D" id="1.20.1280.50">
    <property type="match status" value="1"/>
</dbReference>
<dbReference type="SUPFAM" id="SSF81383">
    <property type="entry name" value="F-box domain"/>
    <property type="match status" value="1"/>
</dbReference>
<dbReference type="PANTHER" id="PTHR32133">
    <property type="entry name" value="OS07G0120400 PROTEIN"/>
    <property type="match status" value="1"/>
</dbReference>
<keyword evidence="5" id="KW-1185">Reference proteome</keyword>
<proteinExistence type="predicted"/>
<feature type="transmembrane region" description="Helical" evidence="2">
    <location>
        <begin position="375"/>
        <end position="394"/>
    </location>
</feature>
<feature type="domain" description="F-box" evidence="3">
    <location>
        <begin position="14"/>
        <end position="52"/>
    </location>
</feature>
<dbReference type="Proteomes" id="UP000604825">
    <property type="component" value="Unassembled WGS sequence"/>
</dbReference>
<evidence type="ECO:0000313" key="4">
    <source>
        <dbReference type="EMBL" id="CAD6201701.1"/>
    </source>
</evidence>
<gene>
    <name evidence="4" type="ORF">NCGR_LOCUS196</name>
</gene>
<keyword evidence="2" id="KW-1133">Transmembrane helix</keyword>
<name>A0A811M6R2_9POAL</name>
<evidence type="ECO:0000313" key="5">
    <source>
        <dbReference type="Proteomes" id="UP000604825"/>
    </source>
</evidence>
<reference evidence="4" key="1">
    <citation type="submission" date="2020-10" db="EMBL/GenBank/DDBJ databases">
        <authorList>
            <person name="Han B."/>
            <person name="Lu T."/>
            <person name="Zhao Q."/>
            <person name="Huang X."/>
            <person name="Zhao Y."/>
        </authorList>
    </citation>
    <scope>NUCLEOTIDE SEQUENCE</scope>
</reference>
<evidence type="ECO:0000259" key="3">
    <source>
        <dbReference type="Pfam" id="PF00646"/>
    </source>
</evidence>
<comment type="caution">
    <text evidence="4">The sequence shown here is derived from an EMBL/GenBank/DDBJ whole genome shotgun (WGS) entry which is preliminary data.</text>
</comment>
<sequence>MAAPPREPPELVGDAIAEILLRVPPKEPAHLVRASLVCKPWRRILTDPAFLRHYRRFHGAPPLLGFFNNIRCAEHAPRFVPTTATASPFSSSAAFDCRHLDCRHGRVLFEQTDDTDEFLVWYPITGAREEVPEPNIRCWSAAVLCAAAGCDHSSCHGGGPFLVVCVGFKGDWHAYASVYSSQADAWGASVHLDVGVLDYCRGHLELSRPVIVGDGIYVVLELNARIAILKYDLGRHHLSIFALLHTSFMGNLLLMPTEDSLLGLASIRDSRLFLCSSMVNGDAAPQWVPYRVIDLQSVLPVTMPINQAKVIGFAEGVNVIFLATDVGTFIIDLESERSRKRSGGHLQPMWAWGCVERVAAGLLGGPLAGGGRWNTAVAIGVTAAAGLALIVIAVSSRRLRRNGRGRRLRFAENEAESAGRVRMPVAECDAQHNSSPVSVLEAPNDSSTTTTSSPWKRWSTQSPARLRQVEGAAYENKDIGHRGK</sequence>
<dbReference type="InterPro" id="IPR001810">
    <property type="entry name" value="F-box_dom"/>
</dbReference>
<dbReference type="InterPro" id="IPR036047">
    <property type="entry name" value="F-box-like_dom_sf"/>
</dbReference>
<evidence type="ECO:0000256" key="2">
    <source>
        <dbReference type="SAM" id="Phobius"/>
    </source>
</evidence>
<keyword evidence="2" id="KW-0812">Transmembrane</keyword>
<dbReference type="PANTHER" id="PTHR32133:SF372">
    <property type="entry name" value="F-BOX DOMAIN-CONTAINING PROTEIN"/>
    <property type="match status" value="1"/>
</dbReference>
<evidence type="ECO:0000256" key="1">
    <source>
        <dbReference type="SAM" id="MobiDB-lite"/>
    </source>
</evidence>
<accession>A0A811M6R2</accession>
<feature type="compositionally biased region" description="Basic and acidic residues" evidence="1">
    <location>
        <begin position="475"/>
        <end position="484"/>
    </location>
</feature>
<feature type="region of interest" description="Disordered" evidence="1">
    <location>
        <begin position="432"/>
        <end position="484"/>
    </location>
</feature>
<organism evidence="4 5">
    <name type="scientific">Miscanthus lutarioriparius</name>
    <dbReference type="NCBI Taxonomy" id="422564"/>
    <lineage>
        <taxon>Eukaryota</taxon>
        <taxon>Viridiplantae</taxon>
        <taxon>Streptophyta</taxon>
        <taxon>Embryophyta</taxon>
        <taxon>Tracheophyta</taxon>
        <taxon>Spermatophyta</taxon>
        <taxon>Magnoliopsida</taxon>
        <taxon>Liliopsida</taxon>
        <taxon>Poales</taxon>
        <taxon>Poaceae</taxon>
        <taxon>PACMAD clade</taxon>
        <taxon>Panicoideae</taxon>
        <taxon>Andropogonodae</taxon>
        <taxon>Andropogoneae</taxon>
        <taxon>Saccharinae</taxon>
        <taxon>Miscanthus</taxon>
    </lineage>
</organism>
<dbReference type="AlphaFoldDB" id="A0A811M6R2"/>
<keyword evidence="2" id="KW-0472">Membrane</keyword>
<dbReference type="Pfam" id="PF00646">
    <property type="entry name" value="F-box"/>
    <property type="match status" value="1"/>
</dbReference>
<dbReference type="EMBL" id="CAJGYO010000001">
    <property type="protein sequence ID" value="CAD6201701.1"/>
    <property type="molecule type" value="Genomic_DNA"/>
</dbReference>